<dbReference type="GeneID" id="41963384"/>
<dbReference type="InterPro" id="IPR027417">
    <property type="entry name" value="P-loop_NTPase"/>
</dbReference>
<dbReference type="PROSITE" id="PS51706">
    <property type="entry name" value="G_ENGB"/>
    <property type="match status" value="1"/>
</dbReference>
<dbReference type="Proteomes" id="UP000515153">
    <property type="component" value="Chromosome V"/>
</dbReference>
<keyword evidence="7" id="KW-1185">Reference proteome</keyword>
<dbReference type="Gene3D" id="3.40.50.300">
    <property type="entry name" value="P-loop containing nucleotide triphosphate hydrolases"/>
    <property type="match status" value="1"/>
</dbReference>
<feature type="region of interest" description="Disordered" evidence="5">
    <location>
        <begin position="438"/>
        <end position="568"/>
    </location>
</feature>
<sequence>MLTRLPRHGLRHAVFILPARPGGVCFFTQSATAYQTSQQQISESPKEPPVLSKSDSNEPVPYVSFQPGPSNIPGAPLAIPTKWLASQIRAADKLVLYRKDERSRPAFLYSARRFLELPRNSLVPEICLLGRSNVGKSTMINAIAGVSPGKTGSVDKTMAKKGLGDGISGFAVTSRKAGCTQTLNCYGFGPPPSAKLRGCMTLDPKWLGNGTAVREILGGRSRSALRHDAKERAKNRETHNHSLYVMDMPGYGHNSKEEWGHEIVKYIQKRKMLRGAVLLIDAAAGFKEGDRVTLQLLRDANIRTTVVLTKGNKPTLAFDPAVQSAEDLGNDHPIVKVCAQVWEELRRTEREVPQDKWTEGDGWDREIFVTAAHSSQEGRNKDVAAFGLSGVRLAICDMAGRVSDVKALPSIKAPSETNPATPSKIVSFDDIMWASTTLPESGQGLNQPPTNPDPDFDPFEAAFGDIVEPEAGVTKRKKGKKKAKAPAGNDAFTWGDEPEEPAPKKSSRKSAKPKSAKSKSGKSKSKSKKGRSTSRDVTPVDSFDAAFLGAMATSKVKPKKGFKPTASF</sequence>
<evidence type="ECO:0000256" key="3">
    <source>
        <dbReference type="ARBA" id="ARBA00022842"/>
    </source>
</evidence>
<evidence type="ECO:0000256" key="5">
    <source>
        <dbReference type="SAM" id="MobiDB-lite"/>
    </source>
</evidence>
<dbReference type="InterPro" id="IPR030393">
    <property type="entry name" value="G_ENGB_dom"/>
</dbReference>
<dbReference type="InterPro" id="IPR052279">
    <property type="entry name" value="EngB_GTPase"/>
</dbReference>
<gene>
    <name evidence="8" type="ORF">PgNI_08479</name>
</gene>
<evidence type="ECO:0000256" key="1">
    <source>
        <dbReference type="ARBA" id="ARBA00022723"/>
    </source>
</evidence>
<evidence type="ECO:0000256" key="4">
    <source>
        <dbReference type="ARBA" id="ARBA00023134"/>
    </source>
</evidence>
<reference evidence="7 8" key="1">
    <citation type="journal article" date="2019" name="Mol. Biol. Evol.">
        <title>Blast fungal genomes show frequent chromosomal changes, gene gains and losses, and effector gene turnover.</title>
        <authorList>
            <person name="Gomez Luciano L.B."/>
            <person name="Jason Tsai I."/>
            <person name="Chuma I."/>
            <person name="Tosa Y."/>
            <person name="Chen Y.H."/>
            <person name="Li J.Y."/>
            <person name="Li M.Y."/>
            <person name="Jade Lu M.Y."/>
            <person name="Nakayashiki H."/>
            <person name="Li W.H."/>
        </authorList>
    </citation>
    <scope>NUCLEOTIDE SEQUENCE [LARGE SCALE GENOMIC DNA]</scope>
    <source>
        <strain evidence="7 8">NI907</strain>
    </source>
</reference>
<name>A0A6P8AVF0_PYRGI</name>
<proteinExistence type="predicted"/>
<feature type="region of interest" description="Disordered" evidence="5">
    <location>
        <begin position="37"/>
        <end position="60"/>
    </location>
</feature>
<reference evidence="8" key="2">
    <citation type="submission" date="2019-10" db="EMBL/GenBank/DDBJ databases">
        <authorList>
            <consortium name="NCBI Genome Project"/>
        </authorList>
    </citation>
    <scope>NUCLEOTIDE SEQUENCE</scope>
    <source>
        <strain evidence="8">NI907</strain>
    </source>
</reference>
<dbReference type="GO" id="GO:0046872">
    <property type="term" value="F:metal ion binding"/>
    <property type="evidence" value="ECO:0007669"/>
    <property type="project" value="UniProtKB-KW"/>
</dbReference>
<accession>A0A6P8AVF0</accession>
<feature type="domain" description="EngB-type G" evidence="6">
    <location>
        <begin position="122"/>
        <end position="355"/>
    </location>
</feature>
<dbReference type="AlphaFoldDB" id="A0A6P8AVF0"/>
<evidence type="ECO:0000313" key="8">
    <source>
        <dbReference type="RefSeq" id="XP_030978839.1"/>
    </source>
</evidence>
<protein>
    <recommendedName>
        <fullName evidence="6">EngB-type G domain-containing protein</fullName>
    </recommendedName>
</protein>
<evidence type="ECO:0000259" key="6">
    <source>
        <dbReference type="PROSITE" id="PS51706"/>
    </source>
</evidence>
<dbReference type="KEGG" id="pgri:PgNI_08479"/>
<feature type="compositionally biased region" description="Basic residues" evidence="5">
    <location>
        <begin position="505"/>
        <end position="532"/>
    </location>
</feature>
<keyword evidence="2" id="KW-0547">Nucleotide-binding</keyword>
<dbReference type="GO" id="GO:0005739">
    <property type="term" value="C:mitochondrion"/>
    <property type="evidence" value="ECO:0007669"/>
    <property type="project" value="TreeGrafter"/>
</dbReference>
<dbReference type="RefSeq" id="XP_030978839.1">
    <property type="nucleotide sequence ID" value="XM_031128476.1"/>
</dbReference>
<dbReference type="InterPro" id="IPR006073">
    <property type="entry name" value="GTP-bd"/>
</dbReference>
<keyword evidence="3" id="KW-0460">Magnesium</keyword>
<dbReference type="SUPFAM" id="SSF52540">
    <property type="entry name" value="P-loop containing nucleoside triphosphate hydrolases"/>
    <property type="match status" value="1"/>
</dbReference>
<evidence type="ECO:0000256" key="2">
    <source>
        <dbReference type="ARBA" id="ARBA00022741"/>
    </source>
</evidence>
<dbReference type="GO" id="GO:0005525">
    <property type="term" value="F:GTP binding"/>
    <property type="evidence" value="ECO:0007669"/>
    <property type="project" value="UniProtKB-KW"/>
</dbReference>
<reference evidence="8" key="3">
    <citation type="submission" date="2025-08" db="UniProtKB">
        <authorList>
            <consortium name="RefSeq"/>
        </authorList>
    </citation>
    <scope>IDENTIFICATION</scope>
    <source>
        <strain evidence="8">NI907</strain>
    </source>
</reference>
<dbReference type="PANTHER" id="PTHR46498:SF1">
    <property type="entry name" value="GTP-BINDING PROTEIN 8"/>
    <property type="match status" value="1"/>
</dbReference>
<feature type="compositionally biased region" description="Basic residues" evidence="5">
    <location>
        <begin position="474"/>
        <end position="484"/>
    </location>
</feature>
<dbReference type="Pfam" id="PF01926">
    <property type="entry name" value="MMR_HSR1"/>
    <property type="match status" value="1"/>
</dbReference>
<dbReference type="PANTHER" id="PTHR46498">
    <property type="entry name" value="GTP-BINDING PROTEIN 8"/>
    <property type="match status" value="1"/>
</dbReference>
<feature type="compositionally biased region" description="Polar residues" evidence="5">
    <location>
        <begin position="438"/>
        <end position="448"/>
    </location>
</feature>
<dbReference type="OrthoDB" id="391988at2759"/>
<keyword evidence="1" id="KW-0479">Metal-binding</keyword>
<organism evidence="7 8">
    <name type="scientific">Pyricularia grisea</name>
    <name type="common">Crabgrass-specific blast fungus</name>
    <name type="synonym">Magnaporthe grisea</name>
    <dbReference type="NCBI Taxonomy" id="148305"/>
    <lineage>
        <taxon>Eukaryota</taxon>
        <taxon>Fungi</taxon>
        <taxon>Dikarya</taxon>
        <taxon>Ascomycota</taxon>
        <taxon>Pezizomycotina</taxon>
        <taxon>Sordariomycetes</taxon>
        <taxon>Sordariomycetidae</taxon>
        <taxon>Magnaporthales</taxon>
        <taxon>Pyriculariaceae</taxon>
        <taxon>Pyricularia</taxon>
    </lineage>
</organism>
<keyword evidence="4" id="KW-0342">GTP-binding</keyword>
<evidence type="ECO:0000313" key="7">
    <source>
        <dbReference type="Proteomes" id="UP000515153"/>
    </source>
</evidence>